<sequence length="353" mass="39514">MPRSALTTLSFLVVLGLARPAAAGDVVIEDMDIDEGNVAALLEQTSQYYVDAMRRLVNVRYQDEYRAIRWEDLETAMTNTRLARFEYHYTVGSQQLVRIYHAMDGEPLGAIGRSIFEGPTRPGTPSTPDMEWNEDELAAVSLPETTIDRLAIDAEDSQFFTAFDEVETRARILSMEDSVLRPRFLSGKDRSLDAELKALRQIEHDIKNRVVPAGGRIDGKVGGLICPSCEDAMRDMARTYDVEVRATQMYRTVPYNTQKSLLDAGKARMTGQRLLDAASGRPLLAHDLLDAARAAQVRQNLSPRAMGRSFKGMLWHRRSFQLGPVPMQRLSESPEDRLRPSNPDAEDAAPPQC</sequence>
<dbReference type="EMBL" id="CP063231">
    <property type="protein sequence ID" value="URL58220.1"/>
    <property type="molecule type" value="Genomic_DNA"/>
</dbReference>
<evidence type="ECO:0000313" key="3">
    <source>
        <dbReference type="EMBL" id="URL58220.1"/>
    </source>
</evidence>
<feature type="signal peptide" evidence="2">
    <location>
        <begin position="1"/>
        <end position="23"/>
    </location>
</feature>
<feature type="region of interest" description="Disordered" evidence="1">
    <location>
        <begin position="325"/>
        <end position="353"/>
    </location>
</feature>
<feature type="chain" id="PRO_5045936034" evidence="2">
    <location>
        <begin position="24"/>
        <end position="353"/>
    </location>
</feature>
<name>A0ABY4T0X4_9GAMM</name>
<gene>
    <name evidence="3" type="ORF">IM816_16745</name>
</gene>
<evidence type="ECO:0000256" key="1">
    <source>
        <dbReference type="SAM" id="MobiDB-lite"/>
    </source>
</evidence>
<dbReference type="Proteomes" id="UP001056681">
    <property type="component" value="Chromosome"/>
</dbReference>
<organism evidence="3 4">
    <name type="scientific">Luteibacter flocculans</name>
    <dbReference type="NCBI Taxonomy" id="2780091"/>
    <lineage>
        <taxon>Bacteria</taxon>
        <taxon>Pseudomonadati</taxon>
        <taxon>Pseudomonadota</taxon>
        <taxon>Gammaproteobacteria</taxon>
        <taxon>Lysobacterales</taxon>
        <taxon>Rhodanobacteraceae</taxon>
        <taxon>Luteibacter</taxon>
    </lineage>
</organism>
<dbReference type="RefSeq" id="WP_250338958.1">
    <property type="nucleotide sequence ID" value="NZ_CP063231.1"/>
</dbReference>
<reference evidence="3" key="1">
    <citation type="submission" date="2020-10" db="EMBL/GenBank/DDBJ databases">
        <title>Whole-genome sequence of Luteibacter sp. EIF3.</title>
        <authorList>
            <person name="Friedrich I."/>
            <person name="Hertel R."/>
            <person name="Daniel R."/>
        </authorList>
    </citation>
    <scope>NUCLEOTIDE SEQUENCE</scope>
    <source>
        <strain evidence="3">EIF3</strain>
    </source>
</reference>
<evidence type="ECO:0000313" key="4">
    <source>
        <dbReference type="Proteomes" id="UP001056681"/>
    </source>
</evidence>
<proteinExistence type="predicted"/>
<protein>
    <submittedName>
        <fullName evidence="3">Uncharacterized protein</fullName>
    </submittedName>
</protein>
<accession>A0ABY4T0X4</accession>
<evidence type="ECO:0000256" key="2">
    <source>
        <dbReference type="SAM" id="SignalP"/>
    </source>
</evidence>
<keyword evidence="4" id="KW-1185">Reference proteome</keyword>
<keyword evidence="2" id="KW-0732">Signal</keyword>